<name>A0A0P7AW34_9FLAO</name>
<reference evidence="1 2" key="1">
    <citation type="submission" date="2015-09" db="EMBL/GenBank/DDBJ databases">
        <title>Genome sequence of the marine flavobacterium Croceitalea dokdonensis DOKDO 023 that contains proton- and sodium-pumping rhodopsins.</title>
        <authorList>
            <person name="Kwon S.-K."/>
            <person name="Lee H.K."/>
            <person name="Kwak M.-J."/>
            <person name="Kim J.F."/>
        </authorList>
    </citation>
    <scope>NUCLEOTIDE SEQUENCE [LARGE SCALE GENOMIC DNA]</scope>
    <source>
        <strain evidence="1 2">DOKDO 023</strain>
    </source>
</reference>
<evidence type="ECO:0000313" key="1">
    <source>
        <dbReference type="EMBL" id="KPM32221.1"/>
    </source>
</evidence>
<protein>
    <submittedName>
        <fullName evidence="1">Uncharacterized protein</fullName>
    </submittedName>
</protein>
<comment type="caution">
    <text evidence="1">The sequence shown here is derived from an EMBL/GenBank/DDBJ whole genome shotgun (WGS) entry which is preliminary data.</text>
</comment>
<proteinExistence type="predicted"/>
<dbReference type="EMBL" id="LDJX01000003">
    <property type="protein sequence ID" value="KPM32221.1"/>
    <property type="molecule type" value="Genomic_DNA"/>
</dbReference>
<evidence type="ECO:0000313" key="2">
    <source>
        <dbReference type="Proteomes" id="UP000050280"/>
    </source>
</evidence>
<dbReference type="Proteomes" id="UP000050280">
    <property type="component" value="Unassembled WGS sequence"/>
</dbReference>
<organism evidence="1 2">
    <name type="scientific">Croceitalea dokdonensis DOKDO 023</name>
    <dbReference type="NCBI Taxonomy" id="1300341"/>
    <lineage>
        <taxon>Bacteria</taxon>
        <taxon>Pseudomonadati</taxon>
        <taxon>Bacteroidota</taxon>
        <taxon>Flavobacteriia</taxon>
        <taxon>Flavobacteriales</taxon>
        <taxon>Flavobacteriaceae</taxon>
        <taxon>Croceitalea</taxon>
    </lineage>
</organism>
<sequence>MEIVVLPTTCEIDPLGLNGGKVNFSCAALQKMERNKKPKMG</sequence>
<dbReference type="AlphaFoldDB" id="A0A0P7AW34"/>
<keyword evidence="2" id="KW-1185">Reference proteome</keyword>
<gene>
    <name evidence="1" type="ORF">I595_1871</name>
</gene>
<accession>A0A0P7AW34</accession>